<dbReference type="RefSeq" id="WP_170231678.1">
    <property type="nucleotide sequence ID" value="NZ_VFPA01000005.1"/>
</dbReference>
<name>A0A543D3B0_9PSEU</name>
<sequence length="120" mass="12434">MPNSSSVNTAAGSPRRTARSWAAASQVLAGAGADLEAESRLALIGDRIRAHLHAPAAPPAPDGLAAELRDLLDQAHLHRHFTRLVGTTPGRFGGSSPGVWSRFGAVSPPAARRDRTACPA</sequence>
<evidence type="ECO:0000256" key="1">
    <source>
        <dbReference type="SAM" id="MobiDB-lite"/>
    </source>
</evidence>
<comment type="caution">
    <text evidence="2">The sequence shown here is derived from an EMBL/GenBank/DDBJ whole genome shotgun (WGS) entry which is preliminary data.</text>
</comment>
<dbReference type="Gene3D" id="1.10.10.60">
    <property type="entry name" value="Homeodomain-like"/>
    <property type="match status" value="1"/>
</dbReference>
<gene>
    <name evidence="2" type="ORF">FB558_6849</name>
</gene>
<protein>
    <submittedName>
        <fullName evidence="2">Uncharacterized protein</fullName>
    </submittedName>
</protein>
<proteinExistence type="predicted"/>
<reference evidence="2 3" key="1">
    <citation type="submission" date="2019-06" db="EMBL/GenBank/DDBJ databases">
        <title>Sequencing the genomes of 1000 actinobacteria strains.</title>
        <authorList>
            <person name="Klenk H.-P."/>
        </authorList>
    </citation>
    <scope>NUCLEOTIDE SEQUENCE [LARGE SCALE GENOMIC DNA]</scope>
    <source>
        <strain evidence="2 3">DSM 45301</strain>
    </source>
</reference>
<accession>A0A543D3B0</accession>
<dbReference type="Proteomes" id="UP000315677">
    <property type="component" value="Unassembled WGS sequence"/>
</dbReference>
<organism evidence="2 3">
    <name type="scientific">Pseudonocardia kunmingensis</name>
    <dbReference type="NCBI Taxonomy" id="630975"/>
    <lineage>
        <taxon>Bacteria</taxon>
        <taxon>Bacillati</taxon>
        <taxon>Actinomycetota</taxon>
        <taxon>Actinomycetes</taxon>
        <taxon>Pseudonocardiales</taxon>
        <taxon>Pseudonocardiaceae</taxon>
        <taxon>Pseudonocardia</taxon>
    </lineage>
</organism>
<dbReference type="AlphaFoldDB" id="A0A543D3B0"/>
<keyword evidence="3" id="KW-1185">Reference proteome</keyword>
<evidence type="ECO:0000313" key="3">
    <source>
        <dbReference type="Proteomes" id="UP000315677"/>
    </source>
</evidence>
<dbReference type="EMBL" id="VFPA01000005">
    <property type="protein sequence ID" value="TQM03824.1"/>
    <property type="molecule type" value="Genomic_DNA"/>
</dbReference>
<feature type="compositionally biased region" description="Polar residues" evidence="1">
    <location>
        <begin position="1"/>
        <end position="11"/>
    </location>
</feature>
<feature type="region of interest" description="Disordered" evidence="1">
    <location>
        <begin position="1"/>
        <end position="23"/>
    </location>
</feature>
<evidence type="ECO:0000313" key="2">
    <source>
        <dbReference type="EMBL" id="TQM03824.1"/>
    </source>
</evidence>